<dbReference type="InterPro" id="IPR036409">
    <property type="entry name" value="Aldolase_II/adducin_N_sf"/>
</dbReference>
<protein>
    <submittedName>
        <fullName evidence="4">Class II aldolase/adducin family protein</fullName>
    </submittedName>
</protein>
<dbReference type="EMBL" id="JBHSXX010000001">
    <property type="protein sequence ID" value="MFC6869416.1"/>
    <property type="molecule type" value="Genomic_DNA"/>
</dbReference>
<gene>
    <name evidence="4" type="ORF">ACFQGD_19945</name>
</gene>
<evidence type="ECO:0000313" key="5">
    <source>
        <dbReference type="Proteomes" id="UP001596337"/>
    </source>
</evidence>
<dbReference type="InterPro" id="IPR050197">
    <property type="entry name" value="Aldolase_class_II_sugar_metab"/>
</dbReference>
<evidence type="ECO:0000256" key="1">
    <source>
        <dbReference type="ARBA" id="ARBA00022723"/>
    </source>
</evidence>
<dbReference type="InterPro" id="IPR001303">
    <property type="entry name" value="Aldolase_II/adducin_N"/>
</dbReference>
<comment type="caution">
    <text evidence="4">The sequence shown here is derived from an EMBL/GenBank/DDBJ whole genome shotgun (WGS) entry which is preliminary data.</text>
</comment>
<keyword evidence="5" id="KW-1185">Reference proteome</keyword>
<sequence length="263" mass="28218">MPGELSSLRERVAVACRILARQGLAEGILGHVSVRIAADRLLIRCRGPAEEGLLFTSPEDVRLLGLDGMGELGEHSPPNELPLHLETLRCRPEVMAVVHAHPPAVVAADLAGVPLRPVLGAYNIPASHLAARGIPVYERSVLIRRRDLAEEMLSAMGDESVCLLRGHGIITVGSTLEEAVVRAITVDELARVCLDIARCGGTPEPVPNEDFAELPDLGSAFNDALLWRSHVARLRHEGLDIERNNRAIDGVAGASPGALVEER</sequence>
<dbReference type="Pfam" id="PF00596">
    <property type="entry name" value="Aldolase_II"/>
    <property type="match status" value="1"/>
</dbReference>
<evidence type="ECO:0000256" key="2">
    <source>
        <dbReference type="ARBA" id="ARBA00023239"/>
    </source>
</evidence>
<accession>A0ABW2C298</accession>
<evidence type="ECO:0000259" key="3">
    <source>
        <dbReference type="SMART" id="SM01007"/>
    </source>
</evidence>
<evidence type="ECO:0000313" key="4">
    <source>
        <dbReference type="EMBL" id="MFC6869416.1"/>
    </source>
</evidence>
<organism evidence="4 5">
    <name type="scientific">Haloechinothrix salitolerans</name>
    <dbReference type="NCBI Taxonomy" id="926830"/>
    <lineage>
        <taxon>Bacteria</taxon>
        <taxon>Bacillati</taxon>
        <taxon>Actinomycetota</taxon>
        <taxon>Actinomycetes</taxon>
        <taxon>Pseudonocardiales</taxon>
        <taxon>Pseudonocardiaceae</taxon>
        <taxon>Haloechinothrix</taxon>
    </lineage>
</organism>
<proteinExistence type="predicted"/>
<keyword evidence="2" id="KW-0456">Lyase</keyword>
<dbReference type="RefSeq" id="WP_345400740.1">
    <property type="nucleotide sequence ID" value="NZ_BAABLA010000101.1"/>
</dbReference>
<dbReference type="Proteomes" id="UP001596337">
    <property type="component" value="Unassembled WGS sequence"/>
</dbReference>
<name>A0ABW2C298_9PSEU</name>
<dbReference type="SUPFAM" id="SSF53639">
    <property type="entry name" value="AraD/HMP-PK domain-like"/>
    <property type="match status" value="1"/>
</dbReference>
<feature type="domain" description="Class II aldolase/adducin N-terminal" evidence="3">
    <location>
        <begin position="10"/>
        <end position="194"/>
    </location>
</feature>
<dbReference type="Gene3D" id="3.40.225.10">
    <property type="entry name" value="Class II aldolase/adducin N-terminal domain"/>
    <property type="match status" value="1"/>
</dbReference>
<dbReference type="PANTHER" id="PTHR22789:SF0">
    <property type="entry name" value="3-OXO-TETRONATE 4-PHOSPHATE DECARBOXYLASE-RELATED"/>
    <property type="match status" value="1"/>
</dbReference>
<keyword evidence="1" id="KW-0479">Metal-binding</keyword>
<dbReference type="PANTHER" id="PTHR22789">
    <property type="entry name" value="FUCULOSE PHOSPHATE ALDOLASE"/>
    <property type="match status" value="1"/>
</dbReference>
<reference evidence="5" key="1">
    <citation type="journal article" date="2019" name="Int. J. Syst. Evol. Microbiol.">
        <title>The Global Catalogue of Microorganisms (GCM) 10K type strain sequencing project: providing services to taxonomists for standard genome sequencing and annotation.</title>
        <authorList>
            <consortium name="The Broad Institute Genomics Platform"/>
            <consortium name="The Broad Institute Genome Sequencing Center for Infectious Disease"/>
            <person name="Wu L."/>
            <person name="Ma J."/>
        </authorList>
    </citation>
    <scope>NUCLEOTIDE SEQUENCE [LARGE SCALE GENOMIC DNA]</scope>
    <source>
        <strain evidence="5">KCTC 32255</strain>
    </source>
</reference>
<dbReference type="SMART" id="SM01007">
    <property type="entry name" value="Aldolase_II"/>
    <property type="match status" value="1"/>
</dbReference>